<accession>A0A0F8YPN3</accession>
<dbReference type="EMBL" id="LAZR01068232">
    <property type="protein sequence ID" value="KKK50026.1"/>
    <property type="molecule type" value="Genomic_DNA"/>
</dbReference>
<dbReference type="AlphaFoldDB" id="A0A0F8YPN3"/>
<gene>
    <name evidence="1" type="ORF">LCGC14_3129140</name>
</gene>
<evidence type="ECO:0000313" key="1">
    <source>
        <dbReference type="EMBL" id="KKK50026.1"/>
    </source>
</evidence>
<proteinExistence type="predicted"/>
<name>A0A0F8YPN3_9ZZZZ</name>
<sequence length="114" mass="12350">MFKLITAFVGVFILSGLFIFLVVYNSGGDNDVPPKDECNVFCEEYVAGYTEGDDSLKDEAICTWGLLVEEAGGELSILGASVSMTASEYEAYSLDLILASLINHADEYADCLEL</sequence>
<reference evidence="1" key="1">
    <citation type="journal article" date="2015" name="Nature">
        <title>Complex archaea that bridge the gap between prokaryotes and eukaryotes.</title>
        <authorList>
            <person name="Spang A."/>
            <person name="Saw J.H."/>
            <person name="Jorgensen S.L."/>
            <person name="Zaremba-Niedzwiedzka K."/>
            <person name="Martijn J."/>
            <person name="Lind A.E."/>
            <person name="van Eijk R."/>
            <person name="Schleper C."/>
            <person name="Guy L."/>
            <person name="Ettema T.J."/>
        </authorList>
    </citation>
    <scope>NUCLEOTIDE SEQUENCE</scope>
</reference>
<organism evidence="1">
    <name type="scientific">marine sediment metagenome</name>
    <dbReference type="NCBI Taxonomy" id="412755"/>
    <lineage>
        <taxon>unclassified sequences</taxon>
        <taxon>metagenomes</taxon>
        <taxon>ecological metagenomes</taxon>
    </lineage>
</organism>
<protein>
    <submittedName>
        <fullName evidence="1">Uncharacterized protein</fullName>
    </submittedName>
</protein>
<comment type="caution">
    <text evidence="1">The sequence shown here is derived from an EMBL/GenBank/DDBJ whole genome shotgun (WGS) entry which is preliminary data.</text>
</comment>